<dbReference type="Gene3D" id="1.25.40.10">
    <property type="entry name" value="Tetratricopeptide repeat domain"/>
    <property type="match status" value="1"/>
</dbReference>
<evidence type="ECO:0008006" key="3">
    <source>
        <dbReference type="Google" id="ProtNLM"/>
    </source>
</evidence>
<dbReference type="InterPro" id="IPR011990">
    <property type="entry name" value="TPR-like_helical_dom_sf"/>
</dbReference>
<dbReference type="EMBL" id="BAABBE010000103">
    <property type="protein sequence ID" value="GAA3690805.1"/>
    <property type="molecule type" value="Genomic_DNA"/>
</dbReference>
<dbReference type="InterPro" id="IPR019734">
    <property type="entry name" value="TPR_rpt"/>
</dbReference>
<name>A0ABP7CLA2_9PSEU</name>
<organism evidence="1 2">
    <name type="scientific">Lentzea roselyniae</name>
    <dbReference type="NCBI Taxonomy" id="531940"/>
    <lineage>
        <taxon>Bacteria</taxon>
        <taxon>Bacillati</taxon>
        <taxon>Actinomycetota</taxon>
        <taxon>Actinomycetes</taxon>
        <taxon>Pseudonocardiales</taxon>
        <taxon>Pseudonocardiaceae</taxon>
        <taxon>Lentzea</taxon>
    </lineage>
</organism>
<sequence length="210" mass="23498">MVFRELGRFEESLDHLNRSLTLIPPKHVVGRLMITCSVGMIQHAQRKHEEAARTLDEMLSGCTAIDYQPGIALAQMVLCNIHRALGNLTTSVEHGRAALTLARQLKLHRVECEVLNSLAEAALAANDVDHAEMVYAQAKEHSAHHSFARFEARALEGLAHTARARGDIAEAERHWRKAIDRYPIGMYDSTHAQQHLASLDDETTTCFRCE</sequence>
<keyword evidence="2" id="KW-1185">Reference proteome</keyword>
<evidence type="ECO:0000313" key="1">
    <source>
        <dbReference type="EMBL" id="GAA3690805.1"/>
    </source>
</evidence>
<dbReference type="Pfam" id="PF13374">
    <property type="entry name" value="TPR_10"/>
    <property type="match status" value="1"/>
</dbReference>
<evidence type="ECO:0000313" key="2">
    <source>
        <dbReference type="Proteomes" id="UP001500711"/>
    </source>
</evidence>
<accession>A0ABP7CLA2</accession>
<proteinExistence type="predicted"/>
<reference evidence="2" key="1">
    <citation type="journal article" date="2019" name="Int. J. Syst. Evol. Microbiol.">
        <title>The Global Catalogue of Microorganisms (GCM) 10K type strain sequencing project: providing services to taxonomists for standard genome sequencing and annotation.</title>
        <authorList>
            <consortium name="The Broad Institute Genomics Platform"/>
            <consortium name="The Broad Institute Genome Sequencing Center for Infectious Disease"/>
            <person name="Wu L."/>
            <person name="Ma J."/>
        </authorList>
    </citation>
    <scope>NUCLEOTIDE SEQUENCE [LARGE SCALE GENOMIC DNA]</scope>
    <source>
        <strain evidence="2">JCM 17494</strain>
    </source>
</reference>
<dbReference type="SMART" id="SM00028">
    <property type="entry name" value="TPR"/>
    <property type="match status" value="3"/>
</dbReference>
<protein>
    <recommendedName>
        <fullName evidence="3">Tetratricopeptide repeat-containing protein</fullName>
    </recommendedName>
</protein>
<dbReference type="Proteomes" id="UP001500711">
    <property type="component" value="Unassembled WGS sequence"/>
</dbReference>
<gene>
    <name evidence="1" type="ORF">GCM10022267_91410</name>
</gene>
<dbReference type="SUPFAM" id="SSF48452">
    <property type="entry name" value="TPR-like"/>
    <property type="match status" value="1"/>
</dbReference>
<comment type="caution">
    <text evidence="1">The sequence shown here is derived from an EMBL/GenBank/DDBJ whole genome shotgun (WGS) entry which is preliminary data.</text>
</comment>